<name>A0A1D9PYZ7_SCLS1</name>
<accession>A0A1D9PYZ7</accession>
<gene>
    <name evidence="2" type="ORF">sscle_03g026870</name>
</gene>
<sequence>MPRDKLIIILMGVAIFLNIAICAGFVIIFNIAKRRIAAFNLSTAIGDRVHQAEFLQAIQDQGRYPNLQYQYDECLRDRELAWSRMDASELLDMSDRELLERFIQLHDQTKLRNLKPSILSDGKVTASMIATDIGHSINFLRVPLDNPRLCRCCGNYLTLLYFGLNGSYCMKCLRAEIIRQYTSSTTGAGRVTARYAPQVIMMSDLDNRYRAQYPEVDPTMRGC</sequence>
<keyword evidence="1" id="KW-0812">Transmembrane</keyword>
<evidence type="ECO:0000313" key="2">
    <source>
        <dbReference type="EMBL" id="APA07917.1"/>
    </source>
</evidence>
<keyword evidence="1" id="KW-1133">Transmembrane helix</keyword>
<proteinExistence type="predicted"/>
<organism evidence="2 3">
    <name type="scientific">Sclerotinia sclerotiorum (strain ATCC 18683 / 1980 / Ss-1)</name>
    <name type="common">White mold</name>
    <name type="synonym">Whetzelinia sclerotiorum</name>
    <dbReference type="NCBI Taxonomy" id="665079"/>
    <lineage>
        <taxon>Eukaryota</taxon>
        <taxon>Fungi</taxon>
        <taxon>Dikarya</taxon>
        <taxon>Ascomycota</taxon>
        <taxon>Pezizomycotina</taxon>
        <taxon>Leotiomycetes</taxon>
        <taxon>Helotiales</taxon>
        <taxon>Sclerotiniaceae</taxon>
        <taxon>Sclerotinia</taxon>
    </lineage>
</organism>
<dbReference type="EMBL" id="CP017816">
    <property type="protein sequence ID" value="APA07917.1"/>
    <property type="molecule type" value="Genomic_DNA"/>
</dbReference>
<feature type="transmembrane region" description="Helical" evidence="1">
    <location>
        <begin position="6"/>
        <end position="32"/>
    </location>
</feature>
<dbReference type="OrthoDB" id="3557901at2759"/>
<reference evidence="3" key="1">
    <citation type="journal article" date="2017" name="Genome Biol. Evol.">
        <title>The complete genome sequence of the phytopathogenic fungus Sclerotinia sclerotiorum reveals insights into the genome architecture of broad host range pathogens.</title>
        <authorList>
            <person name="Derbyshire M."/>
            <person name="Denton-Giles M."/>
            <person name="Hegedus D."/>
            <person name="Seifbarghy S."/>
            <person name="Rollins J."/>
            <person name="van Kan J."/>
            <person name="Seidl M.F."/>
            <person name="Faino L."/>
            <person name="Mbengue M."/>
            <person name="Navaud O."/>
            <person name="Raffaele S."/>
            <person name="Hammond-Kosack K."/>
            <person name="Heard S."/>
            <person name="Oliver R."/>
        </authorList>
    </citation>
    <scope>NUCLEOTIDE SEQUENCE [LARGE SCALE GENOMIC DNA]</scope>
    <source>
        <strain evidence="3">ATCC 18683 / 1980 / Ss-1</strain>
    </source>
</reference>
<keyword evidence="1" id="KW-0472">Membrane</keyword>
<dbReference type="Proteomes" id="UP000177798">
    <property type="component" value="Chromosome 3"/>
</dbReference>
<protein>
    <submittedName>
        <fullName evidence="2">Uncharacterized protein</fullName>
    </submittedName>
</protein>
<dbReference type="VEuPathDB" id="FungiDB:sscle_03g026870"/>
<evidence type="ECO:0000256" key="1">
    <source>
        <dbReference type="SAM" id="Phobius"/>
    </source>
</evidence>
<evidence type="ECO:0000313" key="3">
    <source>
        <dbReference type="Proteomes" id="UP000177798"/>
    </source>
</evidence>
<dbReference type="AlphaFoldDB" id="A0A1D9PYZ7"/>